<dbReference type="GO" id="GO:0000976">
    <property type="term" value="F:transcription cis-regulatory region binding"/>
    <property type="evidence" value="ECO:0007669"/>
    <property type="project" value="TreeGrafter"/>
</dbReference>
<dbReference type="SUPFAM" id="SSF46689">
    <property type="entry name" value="Homeodomain-like"/>
    <property type="match status" value="1"/>
</dbReference>
<evidence type="ECO:0000256" key="3">
    <source>
        <dbReference type="ARBA" id="ARBA00023163"/>
    </source>
</evidence>
<feature type="compositionally biased region" description="Basic residues" evidence="5">
    <location>
        <begin position="218"/>
        <end position="229"/>
    </location>
</feature>
<proteinExistence type="predicted"/>
<dbReference type="Proteomes" id="UP000465866">
    <property type="component" value="Chromosome"/>
</dbReference>
<dbReference type="AlphaFoldDB" id="A0A7I7L191"/>
<organism evidence="7 8">
    <name type="scientific">Mycobacterium cookii</name>
    <dbReference type="NCBI Taxonomy" id="1775"/>
    <lineage>
        <taxon>Bacteria</taxon>
        <taxon>Bacillati</taxon>
        <taxon>Actinomycetota</taxon>
        <taxon>Actinomycetes</taxon>
        <taxon>Mycobacteriales</taxon>
        <taxon>Mycobacteriaceae</taxon>
        <taxon>Mycobacterium</taxon>
    </lineage>
</organism>
<dbReference type="PROSITE" id="PS50977">
    <property type="entry name" value="HTH_TETR_2"/>
    <property type="match status" value="1"/>
</dbReference>
<name>A0A7I7L191_9MYCO</name>
<evidence type="ECO:0000259" key="6">
    <source>
        <dbReference type="PROSITE" id="PS50977"/>
    </source>
</evidence>
<protein>
    <recommendedName>
        <fullName evidence="6">HTH tetR-type domain-containing protein</fullName>
    </recommendedName>
</protein>
<feature type="region of interest" description="Disordered" evidence="5">
    <location>
        <begin position="206"/>
        <end position="229"/>
    </location>
</feature>
<keyword evidence="3" id="KW-0804">Transcription</keyword>
<accession>A0A7I7L191</accession>
<evidence type="ECO:0000313" key="7">
    <source>
        <dbReference type="EMBL" id="BBX47332.1"/>
    </source>
</evidence>
<dbReference type="Pfam" id="PF00440">
    <property type="entry name" value="TetR_N"/>
    <property type="match status" value="1"/>
</dbReference>
<dbReference type="InterPro" id="IPR050109">
    <property type="entry name" value="HTH-type_TetR-like_transc_reg"/>
</dbReference>
<gene>
    <name evidence="7" type="ORF">MCOO_33470</name>
</gene>
<reference evidence="7 8" key="1">
    <citation type="journal article" date="2019" name="Emerg. Microbes Infect.">
        <title>Comprehensive subspecies identification of 175 nontuberculous mycobacteria species based on 7547 genomic profiles.</title>
        <authorList>
            <person name="Matsumoto Y."/>
            <person name="Kinjo T."/>
            <person name="Motooka D."/>
            <person name="Nabeya D."/>
            <person name="Jung N."/>
            <person name="Uechi K."/>
            <person name="Horii T."/>
            <person name="Iida T."/>
            <person name="Fujita J."/>
            <person name="Nakamura S."/>
        </authorList>
    </citation>
    <scope>NUCLEOTIDE SEQUENCE [LARGE SCALE GENOMIC DNA]</scope>
    <source>
        <strain evidence="7 8">JCM 12404</strain>
    </source>
</reference>
<dbReference type="RefSeq" id="WP_163777910.1">
    <property type="nucleotide sequence ID" value="NZ_AP022569.1"/>
</dbReference>
<dbReference type="EMBL" id="AP022569">
    <property type="protein sequence ID" value="BBX47332.1"/>
    <property type="molecule type" value="Genomic_DNA"/>
</dbReference>
<evidence type="ECO:0000256" key="5">
    <source>
        <dbReference type="SAM" id="MobiDB-lite"/>
    </source>
</evidence>
<dbReference type="InterPro" id="IPR001647">
    <property type="entry name" value="HTH_TetR"/>
</dbReference>
<dbReference type="GO" id="GO:0003700">
    <property type="term" value="F:DNA-binding transcription factor activity"/>
    <property type="evidence" value="ECO:0007669"/>
    <property type="project" value="TreeGrafter"/>
</dbReference>
<evidence type="ECO:0000256" key="2">
    <source>
        <dbReference type="ARBA" id="ARBA00023125"/>
    </source>
</evidence>
<evidence type="ECO:0000256" key="4">
    <source>
        <dbReference type="PROSITE-ProRule" id="PRU00335"/>
    </source>
</evidence>
<dbReference type="InterPro" id="IPR009057">
    <property type="entry name" value="Homeodomain-like_sf"/>
</dbReference>
<dbReference type="Gene3D" id="1.10.357.10">
    <property type="entry name" value="Tetracycline Repressor, domain 2"/>
    <property type="match status" value="1"/>
</dbReference>
<dbReference type="PANTHER" id="PTHR30055:SF234">
    <property type="entry name" value="HTH-TYPE TRANSCRIPTIONAL REGULATOR BETI"/>
    <property type="match status" value="1"/>
</dbReference>
<feature type="domain" description="HTH tetR-type" evidence="6">
    <location>
        <begin position="13"/>
        <end position="73"/>
    </location>
</feature>
<evidence type="ECO:0000256" key="1">
    <source>
        <dbReference type="ARBA" id="ARBA00023015"/>
    </source>
</evidence>
<sequence>MATSRAKRVRDKDGKQRALVEAAAEVFAEQGFDAAVTKEIARRAGCSESMLFHYFRDKQGIFEQVVSRQIAEGVTEAEDKVLESLPDEFVEFVRQLFLTRLTVHQQNGTVPGWDIAGRALSDPAFSLRVMRPNHDQRVSVIAEGVAHYQHLGQVSPHVDPATLAELLANFTIFTATVGPRWFGTSEREIRAQIELGAQIFAEGVRSPAAAGGNTSRSSRSRRSRLRSTT</sequence>
<keyword evidence="8" id="KW-1185">Reference proteome</keyword>
<feature type="DNA-binding region" description="H-T-H motif" evidence="4">
    <location>
        <begin position="36"/>
        <end position="55"/>
    </location>
</feature>
<keyword evidence="1" id="KW-0805">Transcription regulation</keyword>
<dbReference type="KEGG" id="mcoo:MCOO_33470"/>
<dbReference type="PRINTS" id="PR00455">
    <property type="entry name" value="HTHTETR"/>
</dbReference>
<dbReference type="PANTHER" id="PTHR30055">
    <property type="entry name" value="HTH-TYPE TRANSCRIPTIONAL REGULATOR RUTR"/>
    <property type="match status" value="1"/>
</dbReference>
<keyword evidence="2 4" id="KW-0238">DNA-binding</keyword>
<evidence type="ECO:0000313" key="8">
    <source>
        <dbReference type="Proteomes" id="UP000465866"/>
    </source>
</evidence>